<protein>
    <submittedName>
        <fullName evidence="1">Uncharacterized protein</fullName>
    </submittedName>
</protein>
<dbReference type="AlphaFoldDB" id="A0A3P3ZNQ9"/>
<name>A0A3P3ZNQ9_9ZZZZ</name>
<dbReference type="EMBL" id="UOYP01000234">
    <property type="protein sequence ID" value="VAY88478.1"/>
    <property type="molecule type" value="Genomic_DNA"/>
</dbReference>
<reference evidence="1" key="1">
    <citation type="submission" date="2018-10" db="EMBL/GenBank/DDBJ databases">
        <authorList>
            <person name="Plewniak F."/>
        </authorList>
    </citation>
    <scope>NUCLEOTIDE SEQUENCE</scope>
</reference>
<organism evidence="1">
    <name type="scientific">mine drainage metagenome</name>
    <dbReference type="NCBI Taxonomy" id="410659"/>
    <lineage>
        <taxon>unclassified sequences</taxon>
        <taxon>metagenomes</taxon>
        <taxon>ecological metagenomes</taxon>
    </lineage>
</organism>
<sequence>MLIAPPLFRFSATYRNYTDNFCAVLFIPDGMGHQKQQIAINKSQGLPAALLILDTVLLN</sequence>
<evidence type="ECO:0000313" key="1">
    <source>
        <dbReference type="EMBL" id="VAY88478.1"/>
    </source>
</evidence>
<gene>
    <name evidence="1" type="ORF">CARN8_3090001</name>
</gene>
<proteinExistence type="predicted"/>
<accession>A0A3P3ZNQ9</accession>